<evidence type="ECO:0000313" key="5">
    <source>
        <dbReference type="EMBL" id="KAA6392755.1"/>
    </source>
</evidence>
<feature type="domain" description="Dynein heavy chain C-terminal" evidence="4">
    <location>
        <begin position="556"/>
        <end position="875"/>
    </location>
</feature>
<gene>
    <name evidence="5" type="ORF">EZS28_011715</name>
</gene>
<feature type="domain" description="Dynein heavy chain region D6 P-loop" evidence="2">
    <location>
        <begin position="203"/>
        <end position="321"/>
    </location>
</feature>
<evidence type="ECO:0000259" key="2">
    <source>
        <dbReference type="Pfam" id="PF03028"/>
    </source>
</evidence>
<dbReference type="FunFam" id="3.40.50.300:FF:000362">
    <property type="entry name" value="Dynein, axonemal, heavy chain 6"/>
    <property type="match status" value="1"/>
</dbReference>
<dbReference type="Gene3D" id="3.10.490.20">
    <property type="match status" value="1"/>
</dbReference>
<dbReference type="InterPro" id="IPR004273">
    <property type="entry name" value="Dynein_heavy_D6_P-loop"/>
</dbReference>
<evidence type="ECO:0000259" key="4">
    <source>
        <dbReference type="Pfam" id="PF18199"/>
    </source>
</evidence>
<dbReference type="Gene3D" id="1.10.8.720">
    <property type="entry name" value="Region D6 of dynein motor"/>
    <property type="match status" value="1"/>
</dbReference>
<dbReference type="InterPro" id="IPR027417">
    <property type="entry name" value="P-loop_NTPase"/>
</dbReference>
<name>A0A5J4WEF0_9EUKA</name>
<feature type="domain" description="Dynein heavy chain C-terminal" evidence="4">
    <location>
        <begin position="947"/>
        <end position="1026"/>
    </location>
</feature>
<evidence type="ECO:0000313" key="6">
    <source>
        <dbReference type="Proteomes" id="UP000324800"/>
    </source>
</evidence>
<dbReference type="InterPro" id="IPR042219">
    <property type="entry name" value="AAA_lid_11_sf"/>
</dbReference>
<dbReference type="InterPro" id="IPR026983">
    <property type="entry name" value="DHC"/>
</dbReference>
<dbReference type="Gene3D" id="1.10.8.1220">
    <property type="match status" value="1"/>
</dbReference>
<dbReference type="AlphaFoldDB" id="A0A5J4WEF0"/>
<dbReference type="GO" id="GO:0007018">
    <property type="term" value="P:microtubule-based movement"/>
    <property type="evidence" value="ECO:0007669"/>
    <property type="project" value="InterPro"/>
</dbReference>
<comment type="caution">
    <text evidence="5">The sequence shown here is derived from an EMBL/GenBank/DDBJ whole genome shotgun (WGS) entry which is preliminary data.</text>
</comment>
<proteinExistence type="predicted"/>
<organism evidence="5 6">
    <name type="scientific">Streblomastix strix</name>
    <dbReference type="NCBI Taxonomy" id="222440"/>
    <lineage>
        <taxon>Eukaryota</taxon>
        <taxon>Metamonada</taxon>
        <taxon>Preaxostyla</taxon>
        <taxon>Oxymonadida</taxon>
        <taxon>Streblomastigidae</taxon>
        <taxon>Streblomastix</taxon>
    </lineage>
</organism>
<dbReference type="GO" id="GO:0030286">
    <property type="term" value="C:dynein complex"/>
    <property type="evidence" value="ECO:0007669"/>
    <property type="project" value="InterPro"/>
</dbReference>
<feature type="domain" description="Dynein heavy chain AAA lid" evidence="3">
    <location>
        <begin position="457"/>
        <end position="549"/>
    </location>
</feature>
<dbReference type="EMBL" id="SNRW01002440">
    <property type="protein sequence ID" value="KAA6392755.1"/>
    <property type="molecule type" value="Genomic_DNA"/>
</dbReference>
<dbReference type="GO" id="GO:0045505">
    <property type="term" value="F:dynein intermediate chain binding"/>
    <property type="evidence" value="ECO:0007669"/>
    <property type="project" value="InterPro"/>
</dbReference>
<dbReference type="Proteomes" id="UP000324800">
    <property type="component" value="Unassembled WGS sequence"/>
</dbReference>
<feature type="region of interest" description="Disordered" evidence="1">
    <location>
        <begin position="572"/>
        <end position="609"/>
    </location>
</feature>
<evidence type="ECO:0000256" key="1">
    <source>
        <dbReference type="SAM" id="MobiDB-lite"/>
    </source>
</evidence>
<dbReference type="Pfam" id="PF03028">
    <property type="entry name" value="Dynein_heavy"/>
    <property type="match status" value="1"/>
</dbReference>
<feature type="region of interest" description="Disordered" evidence="1">
    <location>
        <begin position="648"/>
        <end position="671"/>
    </location>
</feature>
<dbReference type="GO" id="GO:0051959">
    <property type="term" value="F:dynein light intermediate chain binding"/>
    <property type="evidence" value="ECO:0007669"/>
    <property type="project" value="InterPro"/>
</dbReference>
<sequence>MSTQDIGEMVELITRTVFANVCRGLFERDRQIFSFLITAQIAKDKGIINEEEWDIFLLGSSSIHVTKIGQNEQQSEKPNENRSFIRNDQWKIIKALEQINVPDPKGISNNLIIPYQGLQYSLTQHASEQWKVWIDSEKPEETPLPSPWRSKINAFRQLIILRCLREERVIFGVRRIVESILGSFYSDPPPFNMNETFASSDYATPIVFILSPGTDPAQMMRQFAQEKGVSERLVLKSLGQGQGPITEKLIEKGKEQGLWVLLQNCHLCTSWMPSLDMIVEKLGTIDPSEVKKINPNFRLFLTSMPSKAFPVAVLQTSIKITNEPPRGLRVNLQRSLQSFSQKFSIDTINQTGSEARQYIWRRLLFSLGFFHAVIQERRKYGPLGWNIQYDWTLADLDVSRELLFEYFPKLIIPKQTIINETKNQDGNVVDQTLGGTKSIDESIKSENVEEPKKIEEDIQIPFQALQYIVGEISYGGRVTDIWDMRTLNAIFKLFFCKDSLEAPTHNITEDGSYITPQFICQNYEEMEQFIRDKLPLSDSPEVFGLHSNAEISYQQRESRFLLSTIIRLQPKASTGNNNANEVNKNEGDESIDNQQPQNGQKEQKIHSVPSPDSIVSDLCDNFAQKIPKIIIFKTNALLQIINQPTANTDQPIKRSARGKKSDNTDGKGKTLNAAPVTNTLTIVLQHETVRFNRLLNVVHQTIADLKLGIQGLLVMSTQLEAMYQSLFISEVPSIWSDVAYPSLKSLGAWIDDLINRVKFICNWIEKGQPNSFLLPGFFFPQSFLTGVLQMHSRKTQIPIDTLIFRCHVEDQLQKNNTDQMPLSIPISGVYIHGLFLEGAQWDIEEHVISESERGILSVQMPTIWLEPVTESQKAKIEMEIREKEAQIVFQQEIEEKQSAMDDLSHEWNEIENGQVNDEFGIIITDADVINDGEISATLDQTILAQRKHQLWCERRVQRRKEIRDKENSNRQKMNHINQYECPLYKTQARYGVLSTTGHSTNFVFAVSLPSNQNQQHWIRRSVALFCEVI</sequence>
<dbReference type="PANTHER" id="PTHR22878">
    <property type="entry name" value="DYNEIN HEAVY CHAIN 6, AXONEMAL-LIKE-RELATED"/>
    <property type="match status" value="1"/>
</dbReference>
<accession>A0A5J4WEF0</accession>
<dbReference type="PANTHER" id="PTHR22878:SF68">
    <property type="entry name" value="DYNEIN HEAVY CHAIN 6, AXONEMAL-LIKE"/>
    <property type="match status" value="1"/>
</dbReference>
<dbReference type="Gene3D" id="3.40.50.300">
    <property type="entry name" value="P-loop containing nucleotide triphosphate hydrolases"/>
    <property type="match status" value="1"/>
</dbReference>
<evidence type="ECO:0000259" key="3">
    <source>
        <dbReference type="Pfam" id="PF18198"/>
    </source>
</evidence>
<dbReference type="InterPro" id="IPR041228">
    <property type="entry name" value="Dynein_C"/>
</dbReference>
<dbReference type="Gene3D" id="1.20.1270.280">
    <property type="match status" value="1"/>
</dbReference>
<dbReference type="InterPro" id="IPR041658">
    <property type="entry name" value="AAA_lid_11"/>
</dbReference>
<feature type="domain" description="Dynein heavy chain AAA lid" evidence="3">
    <location>
        <begin position="360"/>
        <end position="409"/>
    </location>
</feature>
<dbReference type="Pfam" id="PF18199">
    <property type="entry name" value="Dynein_C"/>
    <property type="match status" value="2"/>
</dbReference>
<protein>
    <submittedName>
        <fullName evidence="5">Putative dynein heavy chain</fullName>
    </submittedName>
</protein>
<dbReference type="GO" id="GO:0008569">
    <property type="term" value="F:minus-end-directed microtubule motor activity"/>
    <property type="evidence" value="ECO:0007669"/>
    <property type="project" value="InterPro"/>
</dbReference>
<dbReference type="Pfam" id="PF18198">
    <property type="entry name" value="AAA_lid_11"/>
    <property type="match status" value="2"/>
</dbReference>
<dbReference type="InterPro" id="IPR043160">
    <property type="entry name" value="Dynein_C_barrel"/>
</dbReference>
<dbReference type="OrthoDB" id="5593012at2759"/>
<feature type="compositionally biased region" description="Basic and acidic residues" evidence="1">
    <location>
        <begin position="659"/>
        <end position="668"/>
    </location>
</feature>
<reference evidence="5 6" key="1">
    <citation type="submission" date="2019-03" db="EMBL/GenBank/DDBJ databases">
        <title>Single cell metagenomics reveals metabolic interactions within the superorganism composed of flagellate Streblomastix strix and complex community of Bacteroidetes bacteria on its surface.</title>
        <authorList>
            <person name="Treitli S.C."/>
            <person name="Kolisko M."/>
            <person name="Husnik F."/>
            <person name="Keeling P."/>
            <person name="Hampl V."/>
        </authorList>
    </citation>
    <scope>NUCLEOTIDE SEQUENCE [LARGE SCALE GENOMIC DNA]</scope>
    <source>
        <strain evidence="5">ST1C</strain>
    </source>
</reference>